<dbReference type="EMBL" id="JALQCY010000005">
    <property type="protein sequence ID" value="MCK9795268.1"/>
    <property type="molecule type" value="Genomic_DNA"/>
</dbReference>
<sequence>MPTPATPSTPERLFAHSPVGLAVCRAFEDVVAGVTEADVTTRTTKTQVAFRRRRAFAFVWPPWEGLRDHVDVPAVVSFVLPRELRSPRVKEVAHPSEHAWTHHVEVRDPAELDDEIAAWVREAYDAAG</sequence>
<evidence type="ECO:0000259" key="1">
    <source>
        <dbReference type="Pfam" id="PF18899"/>
    </source>
</evidence>
<name>A0ABT0J6Z4_9MICO</name>
<protein>
    <submittedName>
        <fullName evidence="2">DUF5655 domain-containing protein</fullName>
    </submittedName>
</protein>
<dbReference type="Proteomes" id="UP001651050">
    <property type="component" value="Unassembled WGS sequence"/>
</dbReference>
<dbReference type="InterPro" id="IPR043714">
    <property type="entry name" value="DUF5655"/>
</dbReference>
<feature type="domain" description="DUF5655" evidence="1">
    <location>
        <begin position="37"/>
        <end position="125"/>
    </location>
</feature>
<proteinExistence type="predicted"/>
<dbReference type="RefSeq" id="WP_416345119.1">
    <property type="nucleotide sequence ID" value="NZ_JALQCY010000005.1"/>
</dbReference>
<accession>A0ABT0J6Z4</accession>
<comment type="caution">
    <text evidence="2">The sequence shown here is derived from an EMBL/GenBank/DDBJ whole genome shotgun (WGS) entry which is preliminary data.</text>
</comment>
<dbReference type="Pfam" id="PF18899">
    <property type="entry name" value="DUF5655"/>
    <property type="match status" value="1"/>
</dbReference>
<keyword evidence="3" id="KW-1185">Reference proteome</keyword>
<gene>
    <name evidence="2" type="ORF">M1843_16070</name>
</gene>
<organism evidence="2 3">
    <name type="scientific">Isoptericola peretonis</name>
    <dbReference type="NCBI Taxonomy" id="2918523"/>
    <lineage>
        <taxon>Bacteria</taxon>
        <taxon>Bacillati</taxon>
        <taxon>Actinomycetota</taxon>
        <taxon>Actinomycetes</taxon>
        <taxon>Micrococcales</taxon>
        <taxon>Promicromonosporaceae</taxon>
        <taxon>Isoptericola</taxon>
    </lineage>
</organism>
<reference evidence="2 3" key="1">
    <citation type="submission" date="2022-02" db="EMBL/GenBank/DDBJ databases">
        <title>The car tank lid bacteriome: a reservoir of bacteria with potential in bioremediation of fuel.</title>
        <authorList>
            <person name="Vidal-Verdu A."/>
            <person name="Gomez-Martinez D."/>
            <person name="Latorre-Perez A."/>
            <person name="Pereto J."/>
            <person name="Porcar M."/>
        </authorList>
    </citation>
    <scope>NUCLEOTIDE SEQUENCE [LARGE SCALE GENOMIC DNA]</scope>
    <source>
        <strain evidence="2 3">4D.3</strain>
    </source>
</reference>
<evidence type="ECO:0000313" key="2">
    <source>
        <dbReference type="EMBL" id="MCK9795268.1"/>
    </source>
</evidence>
<evidence type="ECO:0000313" key="3">
    <source>
        <dbReference type="Proteomes" id="UP001651050"/>
    </source>
</evidence>